<dbReference type="AlphaFoldDB" id="A0A7D5DWV0"/>
<feature type="transmembrane region" description="Helical" evidence="1">
    <location>
        <begin position="33"/>
        <end position="52"/>
    </location>
</feature>
<evidence type="ECO:0000313" key="3">
    <source>
        <dbReference type="Proteomes" id="UP000509660"/>
    </source>
</evidence>
<keyword evidence="3" id="KW-1185">Reference proteome</keyword>
<accession>A0A7D5DWV0</accession>
<organism evidence="2 3">
    <name type="scientific">Mannheimia pernigra</name>
    <dbReference type="NCBI Taxonomy" id="111844"/>
    <lineage>
        <taxon>Bacteria</taxon>
        <taxon>Pseudomonadati</taxon>
        <taxon>Pseudomonadota</taxon>
        <taxon>Gammaproteobacteria</taxon>
        <taxon>Pasteurellales</taxon>
        <taxon>Pasteurellaceae</taxon>
        <taxon>Mannheimia</taxon>
    </lineage>
</organism>
<gene>
    <name evidence="2" type="ORF">HV559_06505</name>
</gene>
<protein>
    <submittedName>
        <fullName evidence="2">Uncharacterized protein</fullName>
    </submittedName>
</protein>
<keyword evidence="1" id="KW-1133">Transmembrane helix</keyword>
<proteinExistence type="predicted"/>
<feature type="transmembrane region" description="Helical" evidence="1">
    <location>
        <begin position="112"/>
        <end position="131"/>
    </location>
</feature>
<reference evidence="2 3" key="1">
    <citation type="submission" date="2020-06" db="EMBL/GenBank/DDBJ databases">
        <title>Mannheimia pernigra sp. nov. isolated from bovine respiratory tract.</title>
        <authorList>
            <person name="Kuhnert P."/>
            <person name="Akarsu-Egger H."/>
        </authorList>
    </citation>
    <scope>NUCLEOTIDE SEQUENCE [LARGE SCALE GENOMIC DNA]</scope>
    <source>
        <strain evidence="2 3">BNO311</strain>
    </source>
</reference>
<name>A0A7D5DWV0_9PAST</name>
<dbReference type="Proteomes" id="UP000509660">
    <property type="component" value="Chromosome"/>
</dbReference>
<feature type="transmembrane region" description="Helical" evidence="1">
    <location>
        <begin position="64"/>
        <end position="85"/>
    </location>
</feature>
<sequence length="134" mass="15320">MNKKYFYAAYILLALIALIGGGIGINICQEHKIQYWIAYGLLLFSFVLNIELYKKYPRTKPFWAAFKTSFGISLPIMIAVIAYFITQEANLWSALTGNEEGQKFTHPEFCKVFSEFFFSLSMLLIGNAFSISDK</sequence>
<evidence type="ECO:0000313" key="2">
    <source>
        <dbReference type="EMBL" id="QLB40547.1"/>
    </source>
</evidence>
<feature type="transmembrane region" description="Helical" evidence="1">
    <location>
        <begin position="7"/>
        <end position="27"/>
    </location>
</feature>
<evidence type="ECO:0000256" key="1">
    <source>
        <dbReference type="SAM" id="Phobius"/>
    </source>
</evidence>
<dbReference type="RefSeq" id="WP_176809887.1">
    <property type="nucleotide sequence ID" value="NZ_CP055306.1"/>
</dbReference>
<keyword evidence="1" id="KW-0472">Membrane</keyword>
<keyword evidence="1" id="KW-0812">Transmembrane</keyword>
<dbReference type="EMBL" id="CP055306">
    <property type="protein sequence ID" value="QLB40547.1"/>
    <property type="molecule type" value="Genomic_DNA"/>
</dbReference>